<evidence type="ECO:0000313" key="3">
    <source>
        <dbReference type="Proteomes" id="UP000295705"/>
    </source>
</evidence>
<dbReference type="Proteomes" id="UP000295705">
    <property type="component" value="Unassembled WGS sequence"/>
</dbReference>
<evidence type="ECO:0000313" key="2">
    <source>
        <dbReference type="EMBL" id="TDQ55792.1"/>
    </source>
</evidence>
<protein>
    <submittedName>
        <fullName evidence="2">Uncharacterized protein</fullName>
    </submittedName>
</protein>
<dbReference type="AlphaFoldDB" id="A0A4R6V8Y6"/>
<keyword evidence="3" id="KW-1185">Reference proteome</keyword>
<accession>A0A4R6V8Y6</accession>
<organism evidence="2 3">
    <name type="scientific">Actinomycetospora succinea</name>
    <dbReference type="NCBI Taxonomy" id="663603"/>
    <lineage>
        <taxon>Bacteria</taxon>
        <taxon>Bacillati</taxon>
        <taxon>Actinomycetota</taxon>
        <taxon>Actinomycetes</taxon>
        <taxon>Pseudonocardiales</taxon>
        <taxon>Pseudonocardiaceae</taxon>
        <taxon>Actinomycetospora</taxon>
    </lineage>
</organism>
<reference evidence="2 3" key="1">
    <citation type="submission" date="2019-03" db="EMBL/GenBank/DDBJ databases">
        <title>Genomic Encyclopedia of Type Strains, Phase IV (KMG-IV): sequencing the most valuable type-strain genomes for metagenomic binning, comparative biology and taxonomic classification.</title>
        <authorList>
            <person name="Goeker M."/>
        </authorList>
    </citation>
    <scope>NUCLEOTIDE SEQUENCE [LARGE SCALE GENOMIC DNA]</scope>
    <source>
        <strain evidence="2 3">DSM 45775</strain>
    </source>
</reference>
<comment type="caution">
    <text evidence="2">The sequence shown here is derived from an EMBL/GenBank/DDBJ whole genome shotgun (WGS) entry which is preliminary data.</text>
</comment>
<feature type="region of interest" description="Disordered" evidence="1">
    <location>
        <begin position="92"/>
        <end position="118"/>
    </location>
</feature>
<name>A0A4R6V8Y6_9PSEU</name>
<proteinExistence type="predicted"/>
<dbReference type="RefSeq" id="WP_243741837.1">
    <property type="nucleotide sequence ID" value="NZ_BAABHR010000072.1"/>
</dbReference>
<evidence type="ECO:0000256" key="1">
    <source>
        <dbReference type="SAM" id="MobiDB-lite"/>
    </source>
</evidence>
<sequence length="118" mass="11638">MWLRAATERARTGSITDAGNAIATSQVALPEDTCRAVYAQPGYEQSVANLADVSLASDSVFGDDRGASQLATVTGDVARGYTVALPVRIDPATASAAGGPGSGDGAPPGAPPGGRPPG</sequence>
<dbReference type="EMBL" id="SNYO01000005">
    <property type="protein sequence ID" value="TDQ55792.1"/>
    <property type="molecule type" value="Genomic_DNA"/>
</dbReference>
<feature type="compositionally biased region" description="Pro residues" evidence="1">
    <location>
        <begin position="108"/>
        <end position="118"/>
    </location>
</feature>
<gene>
    <name evidence="2" type="ORF">EV188_105188</name>
</gene>